<organism evidence="1 2">
    <name type="scientific">Dorcoceras hygrometricum</name>
    <dbReference type="NCBI Taxonomy" id="472368"/>
    <lineage>
        <taxon>Eukaryota</taxon>
        <taxon>Viridiplantae</taxon>
        <taxon>Streptophyta</taxon>
        <taxon>Embryophyta</taxon>
        <taxon>Tracheophyta</taxon>
        <taxon>Spermatophyta</taxon>
        <taxon>Magnoliopsida</taxon>
        <taxon>eudicotyledons</taxon>
        <taxon>Gunneridae</taxon>
        <taxon>Pentapetalae</taxon>
        <taxon>asterids</taxon>
        <taxon>lamiids</taxon>
        <taxon>Lamiales</taxon>
        <taxon>Gesneriaceae</taxon>
        <taxon>Didymocarpoideae</taxon>
        <taxon>Trichosporeae</taxon>
        <taxon>Loxocarpinae</taxon>
        <taxon>Dorcoceras</taxon>
    </lineage>
</organism>
<name>A0A2Z7CRU4_9LAMI</name>
<dbReference type="OrthoDB" id="1746839at2759"/>
<proteinExistence type="predicted"/>
<dbReference type="Proteomes" id="UP000250235">
    <property type="component" value="Unassembled WGS sequence"/>
</dbReference>
<evidence type="ECO:0000313" key="1">
    <source>
        <dbReference type="EMBL" id="KZV49792.1"/>
    </source>
</evidence>
<protein>
    <submittedName>
        <fullName evidence="1">Uncharacterized protein</fullName>
    </submittedName>
</protein>
<dbReference type="EMBL" id="KQ992973">
    <property type="protein sequence ID" value="KZV49792.1"/>
    <property type="molecule type" value="Genomic_DNA"/>
</dbReference>
<sequence>MAGSGRCFHCKESGCVAMNFPQRVQSTGRVFMMQAEAADPDTTLLTGIPF</sequence>
<evidence type="ECO:0000313" key="2">
    <source>
        <dbReference type="Proteomes" id="UP000250235"/>
    </source>
</evidence>
<keyword evidence="2" id="KW-1185">Reference proteome</keyword>
<dbReference type="AlphaFoldDB" id="A0A2Z7CRU4"/>
<reference evidence="1 2" key="1">
    <citation type="journal article" date="2015" name="Proc. Natl. Acad. Sci. U.S.A.">
        <title>The resurrection genome of Boea hygrometrica: A blueprint for survival of dehydration.</title>
        <authorList>
            <person name="Xiao L."/>
            <person name="Yang G."/>
            <person name="Zhang L."/>
            <person name="Yang X."/>
            <person name="Zhao S."/>
            <person name="Ji Z."/>
            <person name="Zhou Q."/>
            <person name="Hu M."/>
            <person name="Wang Y."/>
            <person name="Chen M."/>
            <person name="Xu Y."/>
            <person name="Jin H."/>
            <person name="Xiao X."/>
            <person name="Hu G."/>
            <person name="Bao F."/>
            <person name="Hu Y."/>
            <person name="Wan P."/>
            <person name="Li L."/>
            <person name="Deng X."/>
            <person name="Kuang T."/>
            <person name="Xiang C."/>
            <person name="Zhu J.K."/>
            <person name="Oliver M.J."/>
            <person name="He Y."/>
        </authorList>
    </citation>
    <scope>NUCLEOTIDE SEQUENCE [LARGE SCALE GENOMIC DNA]</scope>
    <source>
        <strain evidence="2">cv. XS01</strain>
    </source>
</reference>
<gene>
    <name evidence="1" type="ORF">F511_20372</name>
</gene>
<accession>A0A2Z7CRU4</accession>